<evidence type="ECO:0000313" key="2">
    <source>
        <dbReference type="Proteomes" id="UP000006174"/>
    </source>
</evidence>
<dbReference type="OrthoDB" id="1923844at2759"/>
<dbReference type="Pfam" id="PF13714">
    <property type="entry name" value="PEP_mutase"/>
    <property type="match status" value="1"/>
</dbReference>
<dbReference type="InterPro" id="IPR015813">
    <property type="entry name" value="Pyrv/PenolPyrv_kinase-like_dom"/>
</dbReference>
<dbReference type="InterPro" id="IPR039556">
    <property type="entry name" value="ICL/PEPM"/>
</dbReference>
<proteinExistence type="predicted"/>
<gene>
    <name evidence="1" type="ORF">UHOR_01683</name>
</gene>
<dbReference type="Gene3D" id="3.20.20.60">
    <property type="entry name" value="Phosphoenolpyruvate-binding domains"/>
    <property type="match status" value="1"/>
</dbReference>
<name>I2G693_USTHO</name>
<dbReference type="OMA" id="DRIGYHA"/>
<dbReference type="STRING" id="1128400.I2G693"/>
<dbReference type="EMBL" id="CAGI01000194">
    <property type="protein sequence ID" value="CCF54686.1"/>
    <property type="molecule type" value="Genomic_DNA"/>
</dbReference>
<reference evidence="1 2" key="1">
    <citation type="journal article" date="2012" name="Plant Cell">
        <title>Genome comparison of barley and maize smut fungi reveals targeted loss of RNA silencing components and species-specific presence of transposable elements.</title>
        <authorList>
            <person name="Laurie J.D."/>
            <person name="Ali S."/>
            <person name="Linning R."/>
            <person name="Mannhaupt G."/>
            <person name="Wong P."/>
            <person name="Gueldener U."/>
            <person name="Muensterkoetter M."/>
            <person name="Moore R."/>
            <person name="Kahmann R."/>
            <person name="Bakkeren G."/>
            <person name="Schirawski J."/>
        </authorList>
    </citation>
    <scope>NUCLEOTIDE SEQUENCE [LARGE SCALE GENOMIC DNA]</scope>
    <source>
        <strain evidence="2">Uh4875-4</strain>
    </source>
</reference>
<dbReference type="CDD" id="cd00377">
    <property type="entry name" value="ICL_PEPM"/>
    <property type="match status" value="1"/>
</dbReference>
<dbReference type="InterPro" id="IPR018523">
    <property type="entry name" value="Isocitrate_lyase_ph_CS"/>
</dbReference>
<dbReference type="HOGENOM" id="CLU_027389_3_0_1"/>
<organism evidence="1 2">
    <name type="scientific">Ustilago hordei</name>
    <name type="common">Barley covered smut fungus</name>
    <dbReference type="NCBI Taxonomy" id="120017"/>
    <lineage>
        <taxon>Eukaryota</taxon>
        <taxon>Fungi</taxon>
        <taxon>Dikarya</taxon>
        <taxon>Basidiomycota</taxon>
        <taxon>Ustilaginomycotina</taxon>
        <taxon>Ustilaginomycetes</taxon>
        <taxon>Ustilaginales</taxon>
        <taxon>Ustilaginaceae</taxon>
        <taxon>Ustilago</taxon>
    </lineage>
</organism>
<sequence length="321" mass="33626">MMTPTAPHTSAAKLRYLLSTLPLVIAPGVFDGISARLAIKTGHHALYQTGAGTSASRLARADLGFLSLSDMTAAAGVSITADPSLLTPVIADADTGFGGPPQVARTVLEYHRAGIAALHIEDQVTNKRCGHLNSKQLVDTDTFISRITAAANASNSLPCPKEDRILIIARTDALADLGLEEAIERLKKARDAGAEMGFLEGLRSDQEARTAIQALAPWPLLANCVTGGKSPLWTAKEVERLGFKLAIFPTAGIFAVQKALEASYSNLAERGIGIEAEKGEEGRVDLGGADSAGLRKFFVDMGLEDELGIDRLAAGGALGDA</sequence>
<dbReference type="AlphaFoldDB" id="I2G693"/>
<dbReference type="PANTHER" id="PTHR42905:SF2">
    <property type="entry name" value="PHOSPHOENOLPYRUVATE CARBOXYLASE FAMILY PROTEIN"/>
    <property type="match status" value="1"/>
</dbReference>
<dbReference type="PANTHER" id="PTHR42905">
    <property type="entry name" value="PHOSPHOENOLPYRUVATE CARBOXYLASE"/>
    <property type="match status" value="1"/>
</dbReference>
<dbReference type="InterPro" id="IPR040442">
    <property type="entry name" value="Pyrv_kinase-like_dom_sf"/>
</dbReference>
<comment type="caution">
    <text evidence="1">The sequence shown here is derived from an EMBL/GenBank/DDBJ whole genome shotgun (WGS) entry which is preliminary data.</text>
</comment>
<evidence type="ECO:0000313" key="1">
    <source>
        <dbReference type="EMBL" id="CCF54686.1"/>
    </source>
</evidence>
<dbReference type="eggNOG" id="KOG1260">
    <property type="taxonomic scope" value="Eukaryota"/>
</dbReference>
<accession>I2G693</accession>
<dbReference type="SUPFAM" id="SSF51621">
    <property type="entry name" value="Phosphoenolpyruvate/pyruvate domain"/>
    <property type="match status" value="1"/>
</dbReference>
<protein>
    <submittedName>
        <fullName evidence="1">Related to carboxyphosphonoenolpyruvate phosphonomutase</fullName>
    </submittedName>
</protein>
<dbReference type="PROSITE" id="PS00161">
    <property type="entry name" value="ISOCITRATE_LYASE"/>
    <property type="match status" value="1"/>
</dbReference>
<dbReference type="Proteomes" id="UP000006174">
    <property type="component" value="Unassembled WGS sequence"/>
</dbReference>
<dbReference type="GO" id="GO:0003824">
    <property type="term" value="F:catalytic activity"/>
    <property type="evidence" value="ECO:0007669"/>
    <property type="project" value="InterPro"/>
</dbReference>
<keyword evidence="2" id="KW-1185">Reference proteome</keyword>